<name>A0A146M9D2_LYGHE</name>
<protein>
    <submittedName>
        <fullName evidence="1">Uncharacterized protein</fullName>
    </submittedName>
</protein>
<dbReference type="EMBL" id="GDHC01002754">
    <property type="protein sequence ID" value="JAQ15875.1"/>
    <property type="molecule type" value="Transcribed_RNA"/>
</dbReference>
<dbReference type="PANTHER" id="PTHR46409:SF1">
    <property type="entry name" value="HTH PSQ-TYPE DOMAIN-CONTAINING PROTEIN"/>
    <property type="match status" value="1"/>
</dbReference>
<dbReference type="PANTHER" id="PTHR46409">
    <property type="entry name" value="HTH PSQ-TYPE DOMAIN-CONTAINING PROTEIN"/>
    <property type="match status" value="1"/>
</dbReference>
<gene>
    <name evidence="1" type="ORF">g.61092</name>
</gene>
<organism evidence="1">
    <name type="scientific">Lygus hesperus</name>
    <name type="common">Western plant bug</name>
    <dbReference type="NCBI Taxonomy" id="30085"/>
    <lineage>
        <taxon>Eukaryota</taxon>
        <taxon>Metazoa</taxon>
        <taxon>Ecdysozoa</taxon>
        <taxon>Arthropoda</taxon>
        <taxon>Hexapoda</taxon>
        <taxon>Insecta</taxon>
        <taxon>Pterygota</taxon>
        <taxon>Neoptera</taxon>
        <taxon>Paraneoptera</taxon>
        <taxon>Hemiptera</taxon>
        <taxon>Heteroptera</taxon>
        <taxon>Panheteroptera</taxon>
        <taxon>Cimicomorpha</taxon>
        <taxon>Miridae</taxon>
        <taxon>Mirini</taxon>
        <taxon>Lygus</taxon>
    </lineage>
</organism>
<dbReference type="AlphaFoldDB" id="A0A146M9D2"/>
<accession>A0A146M9D2</accession>
<sequence>MLEISMVISSGNFSRVLMNKSPGKMAHSGWITTVNRILRLYVSTKEPTPKLKFLVEFIMKVYVPCWFNIKVAPSCTKGALHLFGMIEKCSFLPKKYREIVHEVLQRNAFFAHPENIILAMLHNERQEIRQMGVRKVLEARNAGQKEEIRKFENPRLNFRANDYVDMNSWTEVLETQFVPLT</sequence>
<evidence type="ECO:0000313" key="1">
    <source>
        <dbReference type="EMBL" id="JAQ15875.1"/>
    </source>
</evidence>
<reference evidence="1" key="1">
    <citation type="journal article" date="2016" name="Gigascience">
        <title>De novo construction of an expanded transcriptome assembly for the western tarnished plant bug, Lygus hesperus.</title>
        <authorList>
            <person name="Tassone E.E."/>
            <person name="Geib S.M."/>
            <person name="Hall B."/>
            <person name="Fabrick J.A."/>
            <person name="Brent C.S."/>
            <person name="Hull J.J."/>
        </authorList>
    </citation>
    <scope>NUCLEOTIDE SEQUENCE</scope>
</reference>
<proteinExistence type="predicted"/>